<organism evidence="2">
    <name type="scientific">hydrothermal vent metagenome</name>
    <dbReference type="NCBI Taxonomy" id="652676"/>
    <lineage>
        <taxon>unclassified sequences</taxon>
        <taxon>metagenomes</taxon>
        <taxon>ecological metagenomes</taxon>
    </lineage>
</organism>
<reference evidence="2" key="1">
    <citation type="submission" date="2018-06" db="EMBL/GenBank/DDBJ databases">
        <authorList>
            <person name="Zhirakovskaya E."/>
        </authorList>
    </citation>
    <scope>NUCLEOTIDE SEQUENCE</scope>
</reference>
<sequence length="199" mass="21805">MSEKRNLLNVLSSETQFVSAGTLPIPGLAGRFVRILFGLGILYWLIPGFIQSIPALPTAADVPTNPLFWIIVVITFVNTSYVINLGLGKSWGRRPQIVFLLLAGVALLADVLVYGRFWAAPLATIIVFWLILINLPLGVAFILATILGTPGCEMRSYNHLVSKLQGSDPREYFCPSGIDFADAWGAKQQVNQNKPPSKH</sequence>
<proteinExistence type="predicted"/>
<name>A0A3B0VAJ5_9ZZZZ</name>
<keyword evidence="1" id="KW-0472">Membrane</keyword>
<keyword evidence="1" id="KW-1133">Transmembrane helix</keyword>
<accession>A0A3B0VAJ5</accession>
<feature type="transmembrane region" description="Helical" evidence="1">
    <location>
        <begin position="125"/>
        <end position="147"/>
    </location>
</feature>
<evidence type="ECO:0000256" key="1">
    <source>
        <dbReference type="SAM" id="Phobius"/>
    </source>
</evidence>
<feature type="transmembrane region" description="Helical" evidence="1">
    <location>
        <begin position="35"/>
        <end position="55"/>
    </location>
</feature>
<gene>
    <name evidence="2" type="ORF">MNBD_CHLOROFLEXI01-134</name>
</gene>
<keyword evidence="1" id="KW-0812">Transmembrane</keyword>
<feature type="transmembrane region" description="Helical" evidence="1">
    <location>
        <begin position="67"/>
        <end position="87"/>
    </location>
</feature>
<evidence type="ECO:0000313" key="2">
    <source>
        <dbReference type="EMBL" id="VAW39891.1"/>
    </source>
</evidence>
<protein>
    <submittedName>
        <fullName evidence="2">Uncharacterized protein</fullName>
    </submittedName>
</protein>
<dbReference type="AlphaFoldDB" id="A0A3B0VAJ5"/>
<dbReference type="EMBL" id="UOEU01000769">
    <property type="protein sequence ID" value="VAW39891.1"/>
    <property type="molecule type" value="Genomic_DNA"/>
</dbReference>
<feature type="transmembrane region" description="Helical" evidence="1">
    <location>
        <begin position="99"/>
        <end position="119"/>
    </location>
</feature>